<accession>A0A0D8ZR54</accession>
<dbReference type="STRING" id="1618023.UH38_13425"/>
<gene>
    <name evidence="1" type="ORF">UH38_13425</name>
</gene>
<comment type="caution">
    <text evidence="1">The sequence shown here is derived from an EMBL/GenBank/DDBJ whole genome shotgun (WGS) entry which is preliminary data.</text>
</comment>
<keyword evidence="2" id="KW-1185">Reference proteome</keyword>
<proteinExistence type="predicted"/>
<dbReference type="AlphaFoldDB" id="A0A0D8ZR54"/>
<dbReference type="OrthoDB" id="428513at2"/>
<dbReference type="Proteomes" id="UP000032452">
    <property type="component" value="Unassembled WGS sequence"/>
</dbReference>
<reference evidence="1 2" key="1">
    <citation type="submission" date="2015-02" db="EMBL/GenBank/DDBJ databases">
        <title>Draft genome of a novel marine cyanobacterium (Chroococcales) isolated from South Atlantic Ocean.</title>
        <authorList>
            <person name="Rigonato J."/>
            <person name="Alvarenga D.O."/>
            <person name="Branco L.H."/>
            <person name="Varani A.M."/>
            <person name="Brandini F.P."/>
            <person name="Fiore M.F."/>
        </authorList>
    </citation>
    <scope>NUCLEOTIDE SEQUENCE [LARGE SCALE GENOMIC DNA]</scope>
    <source>
        <strain evidence="1 2">CENA595</strain>
    </source>
</reference>
<organism evidence="1 2">
    <name type="scientific">Aliterella atlantica CENA595</name>
    <dbReference type="NCBI Taxonomy" id="1618023"/>
    <lineage>
        <taxon>Bacteria</taxon>
        <taxon>Bacillati</taxon>
        <taxon>Cyanobacteriota</taxon>
        <taxon>Cyanophyceae</taxon>
        <taxon>Chroococcidiopsidales</taxon>
        <taxon>Aliterellaceae</taxon>
        <taxon>Aliterella</taxon>
    </lineage>
</organism>
<protein>
    <submittedName>
        <fullName evidence="1">Uncharacterized protein</fullName>
    </submittedName>
</protein>
<dbReference type="PATRIC" id="fig|1618023.3.peg.4716"/>
<name>A0A0D8ZR54_9CYAN</name>
<dbReference type="EMBL" id="JYON01000013">
    <property type="protein sequence ID" value="KJH71283.1"/>
    <property type="molecule type" value="Genomic_DNA"/>
</dbReference>
<evidence type="ECO:0000313" key="2">
    <source>
        <dbReference type="Proteomes" id="UP000032452"/>
    </source>
</evidence>
<dbReference type="Pfam" id="PF21826">
    <property type="entry name" value="DUF6887"/>
    <property type="match status" value="1"/>
</dbReference>
<dbReference type="InterPro" id="IPR054053">
    <property type="entry name" value="DUF6887"/>
</dbReference>
<evidence type="ECO:0000313" key="1">
    <source>
        <dbReference type="EMBL" id="KJH71283.1"/>
    </source>
</evidence>
<sequence length="69" mass="8278">MIEHLSKMTNLELKRYLSEHRNNEEEFRSALEVLMNRRNPATEQPYPFDLENPETQVEALLREKFGQSE</sequence>